<sequence>MINQTMVTGIVCGVQVAEHVGGDFEQEELSIPDFDYAKVDPNERNVVRQPAEEQRQRQDEHQRGDTPPLVVGFLRYAEGGVLRLLSVAAFARPPE</sequence>
<dbReference type="AlphaFoldDB" id="A0A0V0YDX2"/>
<dbReference type="EMBL" id="JYDU01000022">
    <property type="protein sequence ID" value="KRX98410.1"/>
    <property type="molecule type" value="Genomic_DNA"/>
</dbReference>
<evidence type="ECO:0000313" key="3">
    <source>
        <dbReference type="Proteomes" id="UP000054815"/>
    </source>
</evidence>
<feature type="region of interest" description="Disordered" evidence="1">
    <location>
        <begin position="40"/>
        <end position="67"/>
    </location>
</feature>
<evidence type="ECO:0000313" key="2">
    <source>
        <dbReference type="EMBL" id="KRX98410.1"/>
    </source>
</evidence>
<gene>
    <name evidence="2" type="ORF">T4E_126</name>
</gene>
<feature type="compositionally biased region" description="Basic and acidic residues" evidence="1">
    <location>
        <begin position="40"/>
        <end position="64"/>
    </location>
</feature>
<organism evidence="2 3">
    <name type="scientific">Trichinella pseudospiralis</name>
    <name type="common">Parasitic roundworm</name>
    <dbReference type="NCBI Taxonomy" id="6337"/>
    <lineage>
        <taxon>Eukaryota</taxon>
        <taxon>Metazoa</taxon>
        <taxon>Ecdysozoa</taxon>
        <taxon>Nematoda</taxon>
        <taxon>Enoplea</taxon>
        <taxon>Dorylaimia</taxon>
        <taxon>Trichinellida</taxon>
        <taxon>Trichinellidae</taxon>
        <taxon>Trichinella</taxon>
    </lineage>
</organism>
<accession>A0A0V0YDX2</accession>
<evidence type="ECO:0000256" key="1">
    <source>
        <dbReference type="SAM" id="MobiDB-lite"/>
    </source>
</evidence>
<proteinExistence type="predicted"/>
<dbReference type="Proteomes" id="UP000054815">
    <property type="component" value="Unassembled WGS sequence"/>
</dbReference>
<reference evidence="2 3" key="1">
    <citation type="submission" date="2015-01" db="EMBL/GenBank/DDBJ databases">
        <title>Evolution of Trichinella species and genotypes.</title>
        <authorList>
            <person name="Korhonen P.K."/>
            <person name="Edoardo P."/>
            <person name="Giuseppe L.R."/>
            <person name="Gasser R.B."/>
        </authorList>
    </citation>
    <scope>NUCLEOTIDE SEQUENCE [LARGE SCALE GENOMIC DNA]</scope>
    <source>
        <strain evidence="2">ISS141</strain>
    </source>
</reference>
<name>A0A0V0YDX2_TRIPS</name>
<protein>
    <submittedName>
        <fullName evidence="2">Uncharacterized protein</fullName>
    </submittedName>
</protein>
<comment type="caution">
    <text evidence="2">The sequence shown here is derived from an EMBL/GenBank/DDBJ whole genome shotgun (WGS) entry which is preliminary data.</text>
</comment>
<dbReference type="STRING" id="6337.A0A0V0YDX2"/>